<keyword evidence="1" id="KW-0732">Signal</keyword>
<feature type="chain" id="PRO_5016904066" evidence="1">
    <location>
        <begin position="22"/>
        <end position="202"/>
    </location>
</feature>
<name>A0A377JRJ2_9HELI</name>
<dbReference type="PRINTS" id="PR01776">
    <property type="entry name" value="HPOMPFAMILY"/>
</dbReference>
<dbReference type="Proteomes" id="UP000255103">
    <property type="component" value="Unassembled WGS sequence"/>
</dbReference>
<proteinExistence type="predicted"/>
<evidence type="ECO:0000256" key="1">
    <source>
        <dbReference type="SAM" id="SignalP"/>
    </source>
</evidence>
<gene>
    <name evidence="2" type="ORF">NCTC12219_00358</name>
</gene>
<dbReference type="InterPro" id="IPR002718">
    <property type="entry name" value="OMP_Helicobacter"/>
</dbReference>
<dbReference type="EMBL" id="UGHX01000001">
    <property type="protein sequence ID" value="STP10497.1"/>
    <property type="molecule type" value="Genomic_DNA"/>
</dbReference>
<sequence>MKKLLVSSALVLAMASSAVVAEESGAFVGLGYSGKYTSTGKGDAKTDTNSLAYEILGGYKQFFTESFGLRYYAHFQQEYGSTKTGSAKAETLGHLRYGVNVDALYNFVNAESADFGLFAGARLGLSTQTGTTADEASKIDGYKTTDFVAGLNLGLRGTFAKAHGVELAFHIPLKNHTYLDKGGVKIEDGTRYDASLRYTYSF</sequence>
<accession>A0A377JRJ2</accession>
<organism evidence="2 3">
    <name type="scientific">Helicobacter cinaedi</name>
    <dbReference type="NCBI Taxonomy" id="213"/>
    <lineage>
        <taxon>Bacteria</taxon>
        <taxon>Pseudomonadati</taxon>
        <taxon>Campylobacterota</taxon>
        <taxon>Epsilonproteobacteria</taxon>
        <taxon>Campylobacterales</taxon>
        <taxon>Helicobacteraceae</taxon>
        <taxon>Helicobacter</taxon>
    </lineage>
</organism>
<reference evidence="2 3" key="1">
    <citation type="submission" date="2018-06" db="EMBL/GenBank/DDBJ databases">
        <authorList>
            <consortium name="Pathogen Informatics"/>
            <person name="Doyle S."/>
        </authorList>
    </citation>
    <scope>NUCLEOTIDE SEQUENCE [LARGE SCALE GENOMIC DNA]</scope>
    <source>
        <strain evidence="2 3">NCTC12219</strain>
    </source>
</reference>
<dbReference type="RefSeq" id="WP_115721353.1">
    <property type="nucleotide sequence ID" value="NZ_UGHX01000001.1"/>
</dbReference>
<evidence type="ECO:0000313" key="3">
    <source>
        <dbReference type="Proteomes" id="UP000255103"/>
    </source>
</evidence>
<dbReference type="Pfam" id="PF01856">
    <property type="entry name" value="HP_OMP"/>
    <property type="match status" value="1"/>
</dbReference>
<evidence type="ECO:0000313" key="2">
    <source>
        <dbReference type="EMBL" id="STP10497.1"/>
    </source>
</evidence>
<dbReference type="AlphaFoldDB" id="A0A377JRJ2"/>
<feature type="signal peptide" evidence="1">
    <location>
        <begin position="1"/>
        <end position="21"/>
    </location>
</feature>
<protein>
    <submittedName>
        <fullName evidence="2">Outer membrane protein HopG, putative signal peptide</fullName>
    </submittedName>
</protein>